<dbReference type="InterPro" id="IPR014030">
    <property type="entry name" value="Ketoacyl_synth_N"/>
</dbReference>
<dbReference type="GO" id="GO:0004315">
    <property type="term" value="F:3-oxoacyl-[acyl-carrier-protein] synthase activity"/>
    <property type="evidence" value="ECO:0007669"/>
    <property type="project" value="InterPro"/>
</dbReference>
<evidence type="ECO:0000256" key="1">
    <source>
        <dbReference type="ARBA" id="ARBA00008467"/>
    </source>
</evidence>
<name>A0A9D2KQ71_9BACT</name>
<evidence type="ECO:0000256" key="2">
    <source>
        <dbReference type="ARBA" id="ARBA00022679"/>
    </source>
</evidence>
<keyword evidence="2 3" id="KW-0808">Transferase</keyword>
<evidence type="ECO:0000259" key="4">
    <source>
        <dbReference type="PROSITE" id="PS52004"/>
    </source>
</evidence>
<dbReference type="InterPro" id="IPR016039">
    <property type="entry name" value="Thiolase-like"/>
</dbReference>
<dbReference type="PROSITE" id="PS52004">
    <property type="entry name" value="KS3_2"/>
    <property type="match status" value="1"/>
</dbReference>
<comment type="caution">
    <text evidence="5">The sequence shown here is derived from an EMBL/GenBank/DDBJ whole genome shotgun (WGS) entry which is preliminary data.</text>
</comment>
<gene>
    <name evidence="5" type="ORF">H9784_07975</name>
</gene>
<feature type="domain" description="Ketosynthase family 3 (KS3)" evidence="4">
    <location>
        <begin position="1"/>
        <end position="421"/>
    </location>
</feature>
<reference evidence="5" key="1">
    <citation type="journal article" date="2021" name="PeerJ">
        <title>Extensive microbial diversity within the chicken gut microbiome revealed by metagenomics and culture.</title>
        <authorList>
            <person name="Gilroy R."/>
            <person name="Ravi A."/>
            <person name="Getino M."/>
            <person name="Pursley I."/>
            <person name="Horton D.L."/>
            <person name="Alikhan N.F."/>
            <person name="Baker D."/>
            <person name="Gharbi K."/>
            <person name="Hall N."/>
            <person name="Watson M."/>
            <person name="Adriaenssens E.M."/>
            <person name="Foster-Nyarko E."/>
            <person name="Jarju S."/>
            <person name="Secka A."/>
            <person name="Antonio M."/>
            <person name="Oren A."/>
            <person name="Chaudhuri R.R."/>
            <person name="La Ragione R."/>
            <person name="Hildebrand F."/>
            <person name="Pallen M.J."/>
        </authorList>
    </citation>
    <scope>NUCLEOTIDE SEQUENCE</scope>
    <source>
        <strain evidence="5">5032</strain>
    </source>
</reference>
<accession>A0A9D2KQ71</accession>
<protein>
    <submittedName>
        <fullName evidence="5">Beta-ketoacyl-[acyl-carrier-protein] synthase family protein</fullName>
    </submittedName>
</protein>
<dbReference type="InterPro" id="IPR014031">
    <property type="entry name" value="Ketoacyl_synth_C"/>
</dbReference>
<dbReference type="Pfam" id="PF00109">
    <property type="entry name" value="ketoacyl-synt"/>
    <property type="match status" value="1"/>
</dbReference>
<dbReference type="InterPro" id="IPR018201">
    <property type="entry name" value="Ketoacyl_synth_AS"/>
</dbReference>
<dbReference type="Proteomes" id="UP000823821">
    <property type="component" value="Unassembled WGS sequence"/>
</dbReference>
<proteinExistence type="inferred from homology"/>
<dbReference type="PANTHER" id="PTHR11712">
    <property type="entry name" value="POLYKETIDE SYNTHASE-RELATED"/>
    <property type="match status" value="1"/>
</dbReference>
<evidence type="ECO:0000313" key="6">
    <source>
        <dbReference type="Proteomes" id="UP000823821"/>
    </source>
</evidence>
<evidence type="ECO:0000256" key="3">
    <source>
        <dbReference type="RuleBase" id="RU003694"/>
    </source>
</evidence>
<comment type="similarity">
    <text evidence="1 3">Belongs to the thiolase-like superfamily. Beta-ketoacyl-ACP synthases family.</text>
</comment>
<dbReference type="SMART" id="SM00825">
    <property type="entry name" value="PKS_KS"/>
    <property type="match status" value="1"/>
</dbReference>
<dbReference type="PROSITE" id="PS00606">
    <property type="entry name" value="KS3_1"/>
    <property type="match status" value="1"/>
</dbReference>
<dbReference type="Pfam" id="PF02801">
    <property type="entry name" value="Ketoacyl-synt_C"/>
    <property type="match status" value="1"/>
</dbReference>
<dbReference type="AlphaFoldDB" id="A0A9D2KQ71"/>
<dbReference type="Gene3D" id="3.40.47.10">
    <property type="match status" value="2"/>
</dbReference>
<dbReference type="InterPro" id="IPR020841">
    <property type="entry name" value="PKS_Beta-ketoAc_synthase_dom"/>
</dbReference>
<dbReference type="InterPro" id="IPR000794">
    <property type="entry name" value="Beta-ketoacyl_synthase"/>
</dbReference>
<reference evidence="5" key="2">
    <citation type="submission" date="2021-04" db="EMBL/GenBank/DDBJ databases">
        <authorList>
            <person name="Gilroy R."/>
        </authorList>
    </citation>
    <scope>NUCLEOTIDE SEQUENCE</scope>
    <source>
        <strain evidence="5">5032</strain>
    </source>
</reference>
<organism evidence="5 6">
    <name type="scientific">Candidatus Desulfovibrio intestinavium</name>
    <dbReference type="NCBI Taxonomy" id="2838534"/>
    <lineage>
        <taxon>Bacteria</taxon>
        <taxon>Pseudomonadati</taxon>
        <taxon>Thermodesulfobacteriota</taxon>
        <taxon>Desulfovibrionia</taxon>
        <taxon>Desulfovibrionales</taxon>
        <taxon>Desulfovibrionaceae</taxon>
        <taxon>Desulfovibrio</taxon>
    </lineage>
</organism>
<dbReference type="SUPFAM" id="SSF53901">
    <property type="entry name" value="Thiolase-like"/>
    <property type="match status" value="2"/>
</dbReference>
<dbReference type="PANTHER" id="PTHR11712:SF347">
    <property type="entry name" value="BETA KETOACYL-ACYL CARRIER PROTEIN SYNTHASE"/>
    <property type="match status" value="1"/>
</dbReference>
<evidence type="ECO:0000313" key="5">
    <source>
        <dbReference type="EMBL" id="HJA79482.1"/>
    </source>
</evidence>
<sequence length="423" mass="43619">MPRVVISGLGGCTPLGHTLDEVAAALRAGQSPFVASAHWPEHAVAPVEPQGDMARAVRPDPALRLLGGWRHRHYCHRGAQLAVLAGLRAARDAACGASAQADDGSATDWAALLPEDTTLLLAHGPMLDVSGEPGLPPGDVNCLGALWLLRWLPNTAAAALCRFLGVHGESLCLNAACASALHALGEGYRRIRAGLTSRVLVAAGDSRLSKAGLLGYMRAQTLSRRGPTCGPRPFDAARDGFVAAEGGAAFVLEPLTVAEARGARIHAEILGFGVSSDGGSLTAPDARGTHAERAVRAALAEAAAVMPHGPHWISAHGTGTALNDAAEVALLERVFADRGLSPAVMACKSRQGHASAAAGAVELFTVLAGWRAGFMPHIAGLDQPCSARLAFVREDAPFAGPLGLLENFGFGGQNAALAVRLWT</sequence>
<dbReference type="EMBL" id="DWZD01000045">
    <property type="protein sequence ID" value="HJA79482.1"/>
    <property type="molecule type" value="Genomic_DNA"/>
</dbReference>
<dbReference type="GO" id="GO:0006633">
    <property type="term" value="P:fatty acid biosynthetic process"/>
    <property type="evidence" value="ECO:0007669"/>
    <property type="project" value="InterPro"/>
</dbReference>